<dbReference type="PANTHER" id="PTHR21240">
    <property type="entry name" value="2-AMINO-3-CARBOXYLMUCONATE-6-SEMIALDEHYDE DECARBOXYLASE"/>
    <property type="match status" value="1"/>
</dbReference>
<dbReference type="OrthoDB" id="1407586at2"/>
<evidence type="ECO:0000313" key="3">
    <source>
        <dbReference type="EMBL" id="TXK09968.1"/>
    </source>
</evidence>
<organism evidence="3 4">
    <name type="scientific">Microbacterium hatanonis</name>
    <dbReference type="NCBI Taxonomy" id="404366"/>
    <lineage>
        <taxon>Bacteria</taxon>
        <taxon>Bacillati</taxon>
        <taxon>Actinomycetota</taxon>
        <taxon>Actinomycetes</taxon>
        <taxon>Micrococcales</taxon>
        <taxon>Microbacteriaceae</taxon>
        <taxon>Microbacterium</taxon>
    </lineage>
</organism>
<keyword evidence="1" id="KW-0456">Lyase</keyword>
<name>A0A5C8HVN5_9MICO</name>
<proteinExistence type="predicted"/>
<dbReference type="InterPro" id="IPR032465">
    <property type="entry name" value="ACMSD"/>
</dbReference>
<comment type="caution">
    <text evidence="3">The sequence shown here is derived from an EMBL/GenBank/DDBJ whole genome shotgun (WGS) entry which is preliminary data.</text>
</comment>
<dbReference type="AlphaFoldDB" id="A0A5C8HVN5"/>
<dbReference type="Pfam" id="PF04909">
    <property type="entry name" value="Amidohydro_2"/>
    <property type="match status" value="1"/>
</dbReference>
<evidence type="ECO:0000256" key="1">
    <source>
        <dbReference type="ARBA" id="ARBA00023239"/>
    </source>
</evidence>
<protein>
    <submittedName>
        <fullName evidence="3">Amidohydrolase</fullName>
    </submittedName>
</protein>
<keyword evidence="3" id="KW-0378">Hydrolase</keyword>
<feature type="domain" description="Amidohydrolase-related" evidence="2">
    <location>
        <begin position="16"/>
        <end position="293"/>
    </location>
</feature>
<dbReference type="PANTHER" id="PTHR21240:SF19">
    <property type="entry name" value="CATALYTIC_ HYDROLASE"/>
    <property type="match status" value="1"/>
</dbReference>
<dbReference type="EMBL" id="VRSV01000002">
    <property type="protein sequence ID" value="TXK09968.1"/>
    <property type="molecule type" value="Genomic_DNA"/>
</dbReference>
<dbReference type="CDD" id="cd01292">
    <property type="entry name" value="metallo-dependent_hydrolases"/>
    <property type="match status" value="1"/>
</dbReference>
<evidence type="ECO:0000313" key="4">
    <source>
        <dbReference type="Proteomes" id="UP000321034"/>
    </source>
</evidence>
<dbReference type="InterPro" id="IPR006680">
    <property type="entry name" value="Amidohydro-rel"/>
</dbReference>
<accession>A0A5C8HVN5</accession>
<dbReference type="Gene3D" id="3.20.20.140">
    <property type="entry name" value="Metal-dependent hydrolases"/>
    <property type="match status" value="1"/>
</dbReference>
<sequence length="296" mass="32087">MSAGWPGFDPAKVSMIDVHVHVSIDESGRTASPPALTEAMAAYFKSSEKPRTVDQTAEYYRARNTGAVVFTVDATTNLDHRPNSVDDLVAGARRNADVLIPFGSVDPLQGEAAVEEARRQAIELGVRGFKFHPSVQAFDPSDPAYIPLFAAIEELGLPILVHTGQTGAGAGLPGGWGFRLSLSNPMLLDDVAARHPHLPVIMAHPSVPWQDEAISIATHKANAWIDLSGWSPKYFPPALVRAARTYLKKKVLFGSDMPALTAERWLTDFALLEYPDDVRAMILKDNAVRLLGLAGE</sequence>
<reference evidence="3 4" key="1">
    <citation type="submission" date="2019-08" db="EMBL/GenBank/DDBJ databases">
        <authorList>
            <person name="Dong K."/>
        </authorList>
    </citation>
    <scope>NUCLEOTIDE SEQUENCE [LARGE SCALE GENOMIC DNA]</scope>
    <source>
        <strain evidence="3 4">JCM14558</strain>
    </source>
</reference>
<gene>
    <name evidence="3" type="ORF">FVP77_13905</name>
</gene>
<dbReference type="GO" id="GO:0016831">
    <property type="term" value="F:carboxy-lyase activity"/>
    <property type="evidence" value="ECO:0007669"/>
    <property type="project" value="InterPro"/>
</dbReference>
<dbReference type="SUPFAM" id="SSF51556">
    <property type="entry name" value="Metallo-dependent hydrolases"/>
    <property type="match status" value="1"/>
</dbReference>
<keyword evidence="4" id="KW-1185">Reference proteome</keyword>
<dbReference type="GO" id="GO:0016787">
    <property type="term" value="F:hydrolase activity"/>
    <property type="evidence" value="ECO:0007669"/>
    <property type="project" value="UniProtKB-KW"/>
</dbReference>
<evidence type="ECO:0000259" key="2">
    <source>
        <dbReference type="Pfam" id="PF04909"/>
    </source>
</evidence>
<dbReference type="RefSeq" id="WP_147895167.1">
    <property type="nucleotide sequence ID" value="NZ_BAAANR010000001.1"/>
</dbReference>
<dbReference type="Proteomes" id="UP000321034">
    <property type="component" value="Unassembled WGS sequence"/>
</dbReference>
<dbReference type="InterPro" id="IPR032466">
    <property type="entry name" value="Metal_Hydrolase"/>
</dbReference>